<name>A0A1G7U2J0_9BACL</name>
<feature type="transmembrane region" description="Helical" evidence="1">
    <location>
        <begin position="146"/>
        <end position="166"/>
    </location>
</feature>
<feature type="transmembrane region" description="Helical" evidence="1">
    <location>
        <begin position="211"/>
        <end position="231"/>
    </location>
</feature>
<feature type="transmembrane region" description="Helical" evidence="1">
    <location>
        <begin position="59"/>
        <end position="82"/>
    </location>
</feature>
<dbReference type="STRING" id="670482.SAMN04488542_14114"/>
<feature type="transmembrane region" description="Helical" evidence="1">
    <location>
        <begin position="173"/>
        <end position="191"/>
    </location>
</feature>
<dbReference type="PANTHER" id="PTHR37305">
    <property type="entry name" value="INTEGRAL MEMBRANE PROTEIN-RELATED"/>
    <property type="match status" value="1"/>
</dbReference>
<protein>
    <recommendedName>
        <fullName evidence="4">Permease</fullName>
    </recommendedName>
</protein>
<dbReference type="EMBL" id="FNBG01000041">
    <property type="protein sequence ID" value="SDG41269.1"/>
    <property type="molecule type" value="Genomic_DNA"/>
</dbReference>
<organism evidence="2 3">
    <name type="scientific">Fontibacillus panacisegetis</name>
    <dbReference type="NCBI Taxonomy" id="670482"/>
    <lineage>
        <taxon>Bacteria</taxon>
        <taxon>Bacillati</taxon>
        <taxon>Bacillota</taxon>
        <taxon>Bacilli</taxon>
        <taxon>Bacillales</taxon>
        <taxon>Paenibacillaceae</taxon>
        <taxon>Fontibacillus</taxon>
    </lineage>
</organism>
<evidence type="ECO:0008006" key="4">
    <source>
        <dbReference type="Google" id="ProtNLM"/>
    </source>
</evidence>
<reference evidence="2 3" key="1">
    <citation type="submission" date="2016-10" db="EMBL/GenBank/DDBJ databases">
        <authorList>
            <person name="de Groot N.N."/>
        </authorList>
    </citation>
    <scope>NUCLEOTIDE SEQUENCE [LARGE SCALE GENOMIC DNA]</scope>
    <source>
        <strain evidence="2 3">DSM 28129</strain>
    </source>
</reference>
<gene>
    <name evidence="2" type="ORF">SAMN04488542_14114</name>
</gene>
<feature type="transmembrane region" description="Helical" evidence="1">
    <location>
        <begin position="20"/>
        <end position="39"/>
    </location>
</feature>
<evidence type="ECO:0000313" key="3">
    <source>
        <dbReference type="Proteomes" id="UP000198972"/>
    </source>
</evidence>
<keyword evidence="3" id="KW-1185">Reference proteome</keyword>
<feature type="transmembrane region" description="Helical" evidence="1">
    <location>
        <begin position="109"/>
        <end position="134"/>
    </location>
</feature>
<keyword evidence="1" id="KW-0812">Transmembrane</keyword>
<evidence type="ECO:0000256" key="1">
    <source>
        <dbReference type="SAM" id="Phobius"/>
    </source>
</evidence>
<keyword evidence="1" id="KW-1133">Transmembrane helix</keyword>
<dbReference type="Proteomes" id="UP000198972">
    <property type="component" value="Unassembled WGS sequence"/>
</dbReference>
<sequence>MMFRSLSADFLKIRGKGIWLLILIAPIGLVAMQALNFGLRFDYLMKQYSDDPWGGLIENIAMFVPIALYLGCTLVSSLVAGVEYQMSSWKQLLALPISRTAVYSGKFSLCFLLLTVSCLLLSIFTLALGLIFGFEMPLPIAESLRLGLYPFLAALPMLALQLWLSLSFRNQAVPVSIGISAAIISPFAQQLSEWFPLNWPVFGYSGPNQAYFIIAGLVVGMIIMLIGLIHFNRKDVD</sequence>
<dbReference type="CDD" id="cd21809">
    <property type="entry name" value="ABC-2_lan_permease-like"/>
    <property type="match status" value="1"/>
</dbReference>
<dbReference type="Pfam" id="PF12730">
    <property type="entry name" value="ABC2_membrane_4"/>
    <property type="match status" value="1"/>
</dbReference>
<dbReference type="AlphaFoldDB" id="A0A1G7U2J0"/>
<dbReference type="PANTHER" id="PTHR37305:SF1">
    <property type="entry name" value="MEMBRANE PROTEIN"/>
    <property type="match status" value="1"/>
</dbReference>
<accession>A0A1G7U2J0</accession>
<dbReference type="OrthoDB" id="3190532at2"/>
<proteinExistence type="predicted"/>
<keyword evidence="1" id="KW-0472">Membrane</keyword>
<dbReference type="RefSeq" id="WP_091235923.1">
    <property type="nucleotide sequence ID" value="NZ_FNBG01000041.1"/>
</dbReference>
<evidence type="ECO:0000313" key="2">
    <source>
        <dbReference type="EMBL" id="SDG41269.1"/>
    </source>
</evidence>